<protein>
    <submittedName>
        <fullName evidence="1">Uncharacterized protein</fullName>
    </submittedName>
</protein>
<organism evidence="1 2">
    <name type="scientific">Fonsecaea pedrosoi CBS 271.37</name>
    <dbReference type="NCBI Taxonomy" id="1442368"/>
    <lineage>
        <taxon>Eukaryota</taxon>
        <taxon>Fungi</taxon>
        <taxon>Dikarya</taxon>
        <taxon>Ascomycota</taxon>
        <taxon>Pezizomycotina</taxon>
        <taxon>Eurotiomycetes</taxon>
        <taxon>Chaetothyriomycetidae</taxon>
        <taxon>Chaetothyriales</taxon>
        <taxon>Herpotrichiellaceae</taxon>
        <taxon>Fonsecaea</taxon>
    </lineage>
</organism>
<dbReference type="HOGENOM" id="CLU_1102808_0_0_1"/>
<dbReference type="RefSeq" id="XP_013280885.1">
    <property type="nucleotide sequence ID" value="XM_013425431.1"/>
</dbReference>
<reference evidence="1 2" key="1">
    <citation type="submission" date="2015-01" db="EMBL/GenBank/DDBJ databases">
        <title>The Genome Sequence of Fonsecaea pedrosoi CBS 271.37.</title>
        <authorList>
            <consortium name="The Broad Institute Genomics Platform"/>
            <person name="Cuomo C."/>
            <person name="de Hoog S."/>
            <person name="Gorbushina A."/>
            <person name="Stielow B."/>
            <person name="Teixiera M."/>
            <person name="Abouelleil A."/>
            <person name="Chapman S.B."/>
            <person name="Priest M."/>
            <person name="Young S.K."/>
            <person name="Wortman J."/>
            <person name="Nusbaum C."/>
            <person name="Birren B."/>
        </authorList>
    </citation>
    <scope>NUCLEOTIDE SEQUENCE [LARGE SCALE GENOMIC DNA]</scope>
    <source>
        <strain evidence="1 2">CBS 271.37</strain>
    </source>
</reference>
<keyword evidence="2" id="KW-1185">Reference proteome</keyword>
<dbReference type="OrthoDB" id="10275178at2759"/>
<dbReference type="GeneID" id="25309013"/>
<dbReference type="VEuPathDB" id="FungiDB:Z517_09523"/>
<accession>A0A0D2ES63</accession>
<evidence type="ECO:0000313" key="1">
    <source>
        <dbReference type="EMBL" id="KIW77077.1"/>
    </source>
</evidence>
<name>A0A0D2ES63_9EURO</name>
<proteinExistence type="predicted"/>
<gene>
    <name evidence="1" type="ORF">Z517_09523</name>
</gene>
<dbReference type="EMBL" id="KN846974">
    <property type="protein sequence ID" value="KIW77077.1"/>
    <property type="molecule type" value="Genomic_DNA"/>
</dbReference>
<dbReference type="AlphaFoldDB" id="A0A0D2ES63"/>
<dbReference type="Proteomes" id="UP000053029">
    <property type="component" value="Unassembled WGS sequence"/>
</dbReference>
<evidence type="ECO:0000313" key="2">
    <source>
        <dbReference type="Proteomes" id="UP000053029"/>
    </source>
</evidence>
<sequence>MSRNSFRLAFDEDAYKSLDILAASAVLDVSLCNLGWSDKLIGHVAIQAREELNDLWKDWANTHKDRRFATPPTAVTALFDEDNCRLFICTSVKGMRADSSFLDRLSPERRIFIDKILSLSSEEGVEPGKYSWHMFQANCAEVHALCQWHLARPGDACDRLKDAVMATAGGPTGKDAVVPDVVLYNPCGRPPAPNLDRRPPGCKELMELLRVWPLNRSAFEKCKVEDAQDYSLEPVIKGVNSSKDNKNRSLVC</sequence>